<evidence type="ECO:0000313" key="3">
    <source>
        <dbReference type="Proteomes" id="UP000298327"/>
    </source>
</evidence>
<accession>A0A4Y9XPK8</accession>
<gene>
    <name evidence="2" type="ORF">EVG20_g10736</name>
</gene>
<comment type="caution">
    <text evidence="2">The sequence shown here is derived from an EMBL/GenBank/DDBJ whole genome shotgun (WGS) entry which is preliminary data.</text>
</comment>
<organism evidence="2 3">
    <name type="scientific">Dentipellis fragilis</name>
    <dbReference type="NCBI Taxonomy" id="205917"/>
    <lineage>
        <taxon>Eukaryota</taxon>
        <taxon>Fungi</taxon>
        <taxon>Dikarya</taxon>
        <taxon>Basidiomycota</taxon>
        <taxon>Agaricomycotina</taxon>
        <taxon>Agaricomycetes</taxon>
        <taxon>Russulales</taxon>
        <taxon>Hericiaceae</taxon>
        <taxon>Dentipellis</taxon>
    </lineage>
</organism>
<dbReference type="EMBL" id="SEOQ01001384">
    <property type="protein sequence ID" value="TFY52035.1"/>
    <property type="molecule type" value="Genomic_DNA"/>
</dbReference>
<proteinExistence type="predicted"/>
<feature type="region of interest" description="Disordered" evidence="1">
    <location>
        <begin position="1"/>
        <end position="55"/>
    </location>
</feature>
<reference evidence="2 3" key="1">
    <citation type="submission" date="2019-02" db="EMBL/GenBank/DDBJ databases">
        <title>Genome sequencing of the rare red list fungi Dentipellis fragilis.</title>
        <authorList>
            <person name="Buettner E."/>
            <person name="Kellner H."/>
        </authorList>
    </citation>
    <scope>NUCLEOTIDE SEQUENCE [LARGE SCALE GENOMIC DNA]</scope>
    <source>
        <strain evidence="2 3">DSM 105465</strain>
    </source>
</reference>
<evidence type="ECO:0000256" key="1">
    <source>
        <dbReference type="SAM" id="MobiDB-lite"/>
    </source>
</evidence>
<dbReference type="AlphaFoldDB" id="A0A4Y9XPK8"/>
<name>A0A4Y9XPK8_9AGAM</name>
<sequence>MKRAREDAYGAPPPSFYEAPPGLGKEGPPGTRRGTPPPPPPPAGEYHGVPSGRYYESGDAYREAYAAYGRPVGR</sequence>
<evidence type="ECO:0000313" key="2">
    <source>
        <dbReference type="EMBL" id="TFY52035.1"/>
    </source>
</evidence>
<dbReference type="Proteomes" id="UP000298327">
    <property type="component" value="Unassembled WGS sequence"/>
</dbReference>
<keyword evidence="3" id="KW-1185">Reference proteome</keyword>
<protein>
    <submittedName>
        <fullName evidence="2">Uncharacterized protein</fullName>
    </submittedName>
</protein>